<dbReference type="InterPro" id="IPR027417">
    <property type="entry name" value="P-loop_NTPase"/>
</dbReference>
<name>A0AA37WZF9_9RHOB</name>
<feature type="domain" description="IcmF-related" evidence="3">
    <location>
        <begin position="487"/>
        <end position="797"/>
    </location>
</feature>
<keyword evidence="1" id="KW-0472">Membrane</keyword>
<feature type="domain" description="Type VI secretion system component TssM1 N-terminal" evidence="4">
    <location>
        <begin position="178"/>
        <end position="429"/>
    </location>
</feature>
<dbReference type="InterPro" id="IPR017731">
    <property type="entry name" value="TssM1-like"/>
</dbReference>
<feature type="transmembrane region" description="Helical" evidence="1">
    <location>
        <begin position="421"/>
        <end position="443"/>
    </location>
</feature>
<dbReference type="Pfam" id="PF06761">
    <property type="entry name" value="IcmF-related"/>
    <property type="match status" value="1"/>
</dbReference>
<evidence type="ECO:0000256" key="1">
    <source>
        <dbReference type="SAM" id="Phobius"/>
    </source>
</evidence>
<evidence type="ECO:0000259" key="4">
    <source>
        <dbReference type="Pfam" id="PF14331"/>
    </source>
</evidence>
<dbReference type="Pfam" id="PF06744">
    <property type="entry name" value="IcmF_C"/>
    <property type="match status" value="1"/>
</dbReference>
<keyword evidence="1" id="KW-0812">Transmembrane</keyword>
<dbReference type="PANTHER" id="PTHR36153">
    <property type="entry name" value="INNER MEMBRANE PROTEIN-RELATED"/>
    <property type="match status" value="1"/>
</dbReference>
<dbReference type="NCBIfam" id="TIGR03348">
    <property type="entry name" value="VI_IcmF"/>
    <property type="match status" value="1"/>
</dbReference>
<gene>
    <name evidence="5" type="ORF">GCM10010873_10760</name>
</gene>
<accession>A0AA37WZF9</accession>
<sequence>MKWLKLALVLIGFLAFSAVVWFAGPLIGFGESRPFDPEWVRALIIGLLALVLLVWGLVAFLRRRKGSAALEKAIVVDAPAGDGRELASRMTAALNTLKKSGNSKTYLYDMPWYVIIGPPGSGKTTALVNSEIKFPVSGQQGGLQGFGGTRYCDWWFAEDAVMIDTAGRYTTQDSDAGEDKASWTSFLNLLKKNRPKQPINGVILAISVADLMNAGPDKITAHAETIRARLGEIHETLKVDFPVYVMFTKADLIAGFREYFSSFAAGRRKKVWGATFQTESRKEQTFDRVGGEFDALVARLSDEVIDRLSEEPDGVNRIAIFGLPGQMAMLKDEVESFLRQVFEPTRYKTSAILRGFYFTSGTQEGTPIDQVLGAMSRSLGVQAQLSGKGKSFFLHDLLTKVIFGEQGWVSYDRNAVRRSSVLRMAVTTAMLLASAGILAAWGYSYLNNRTLVASAQAAMADYELAATEDLQAIEVKDTDFLRVSNELKLLRTMPSGFESPEEPEGDWTRGFGLSQQGAIRQAARDAYAQGLERLLRPRLVLRVEGQLQQFVLANEPIPIYETLKVYKLLGGAAPAPQDDLVKTWFHDDWEQVMFPGINEEPARDMLNKHLAAMLELDDTTAPTVELNADLVAKAEVILARMSVADQAYSLIVATAPVSGLPDFNVVERAGPDARLVFETVDGSDLGNLTVPALYTYAGFNDFFLDQLAAVAHKLETEQWVMGKQAEAAKVDEQLARLGPQLLARYREDYLAAWDAVLSNIKLAPMAADKPAYLALSAAASPTTSPILKLVEGISAETKLTQPLAPEGVAEQASEDATAVADAISQAGSDVTQMVASRTSGLQRIGLDIALAAGKSQKRAGAAAGAAPTVPGADIEAQFAEYHALLEGSPGARPIDALLSSLGSIQQGLVIAAGFNQAEANAQIPALIGQLKTAASRLPPELSRMVNEAVDNFEGDAASTAVAQINADLTSQVTAVCEGIVDGRYPFSKSPARQVPLSEFAQLFAPDGVLDRFFNANLAIHANMGAGDWTWREDSPLAKKLSLQSLRQFQKAAAIRDAFFPGRSPTVKLDVTVNQITAHDRIKQSILVIDDQPIQMRKAGNTPVTVTWPGGAGNTSVQLLPEMNNRESQIMYQGPWAFLQFIRDGNPRQIGDVMQVDYVIGGRNITYEIRVNALVNPFNMAELREFRCPTGL</sequence>
<comment type="caution">
    <text evidence="5">The sequence shown here is derived from an EMBL/GenBank/DDBJ whole genome shotgun (WGS) entry which is preliminary data.</text>
</comment>
<feature type="transmembrane region" description="Helical" evidence="1">
    <location>
        <begin position="39"/>
        <end position="61"/>
    </location>
</feature>
<dbReference type="EMBL" id="BSPP01000004">
    <property type="protein sequence ID" value="GLS86102.1"/>
    <property type="molecule type" value="Genomic_DNA"/>
</dbReference>
<dbReference type="InterPro" id="IPR053156">
    <property type="entry name" value="T6SS_TssM-like"/>
</dbReference>
<feature type="domain" description="Type VI secretion system IcmF C-terminal" evidence="2">
    <location>
        <begin position="1075"/>
        <end position="1171"/>
    </location>
</feature>
<feature type="transmembrane region" description="Helical" evidence="1">
    <location>
        <begin position="7"/>
        <end position="27"/>
    </location>
</feature>
<evidence type="ECO:0000313" key="6">
    <source>
        <dbReference type="Proteomes" id="UP001157355"/>
    </source>
</evidence>
<protein>
    <submittedName>
        <fullName evidence="5">Type VI secretion protein</fullName>
    </submittedName>
</protein>
<dbReference type="AlphaFoldDB" id="A0AA37WZF9"/>
<organism evidence="5 6">
    <name type="scientific">Cypionkella aquatica</name>
    <dbReference type="NCBI Taxonomy" id="1756042"/>
    <lineage>
        <taxon>Bacteria</taxon>
        <taxon>Pseudomonadati</taxon>
        <taxon>Pseudomonadota</taxon>
        <taxon>Alphaproteobacteria</taxon>
        <taxon>Rhodobacterales</taxon>
        <taxon>Paracoccaceae</taxon>
        <taxon>Cypionkella</taxon>
    </lineage>
</organism>
<keyword evidence="1" id="KW-1133">Transmembrane helix</keyword>
<dbReference type="RefSeq" id="WP_284324307.1">
    <property type="nucleotide sequence ID" value="NZ_BSPP01000004.1"/>
</dbReference>
<dbReference type="InterPro" id="IPR009612">
    <property type="entry name" value="IcmF-rel"/>
</dbReference>
<dbReference type="SUPFAM" id="SSF52540">
    <property type="entry name" value="P-loop containing nucleoside triphosphate hydrolases"/>
    <property type="match status" value="1"/>
</dbReference>
<dbReference type="Pfam" id="PF14331">
    <property type="entry name" value="IcmF-related_N"/>
    <property type="match status" value="1"/>
</dbReference>
<dbReference type="Proteomes" id="UP001157355">
    <property type="component" value="Unassembled WGS sequence"/>
</dbReference>
<reference evidence="5 6" key="1">
    <citation type="journal article" date="2014" name="Int. J. Syst. Evol. Microbiol.">
        <title>Complete genome sequence of Corynebacterium casei LMG S-19264T (=DSM 44701T), isolated from a smear-ripened cheese.</title>
        <authorList>
            <consortium name="US DOE Joint Genome Institute (JGI-PGF)"/>
            <person name="Walter F."/>
            <person name="Albersmeier A."/>
            <person name="Kalinowski J."/>
            <person name="Ruckert C."/>
        </authorList>
    </citation>
    <scope>NUCLEOTIDE SEQUENCE [LARGE SCALE GENOMIC DNA]</scope>
    <source>
        <strain evidence="5 6">NBRC 111766</strain>
    </source>
</reference>
<evidence type="ECO:0000313" key="5">
    <source>
        <dbReference type="EMBL" id="GLS86102.1"/>
    </source>
</evidence>
<keyword evidence="6" id="KW-1185">Reference proteome</keyword>
<proteinExistence type="predicted"/>
<dbReference type="PANTHER" id="PTHR36153:SF1">
    <property type="entry name" value="TYPE VI SECRETION SYSTEM COMPONENT TSSM1"/>
    <property type="match status" value="1"/>
</dbReference>
<dbReference type="InterPro" id="IPR025743">
    <property type="entry name" value="TssM1_N"/>
</dbReference>
<evidence type="ECO:0000259" key="2">
    <source>
        <dbReference type="Pfam" id="PF06744"/>
    </source>
</evidence>
<dbReference type="InterPro" id="IPR010623">
    <property type="entry name" value="IcmF_C"/>
</dbReference>
<evidence type="ECO:0000259" key="3">
    <source>
        <dbReference type="Pfam" id="PF06761"/>
    </source>
</evidence>